<evidence type="ECO:0000313" key="2">
    <source>
        <dbReference type="EMBL" id="AIC83396.1"/>
    </source>
</evidence>
<feature type="transmembrane region" description="Helical" evidence="1">
    <location>
        <begin position="95"/>
        <end position="119"/>
    </location>
</feature>
<dbReference type="EMBL" id="KJ820684">
    <property type="protein sequence ID" value="AIC83396.1"/>
    <property type="molecule type" value="Genomic_DNA"/>
</dbReference>
<keyword evidence="1" id="KW-1133">Transmembrane helix</keyword>
<gene>
    <name evidence="2" type="primary">orf164</name>
</gene>
<keyword evidence="1" id="KW-0812">Transmembrane</keyword>
<accession>A0A068BEA7</accession>
<protein>
    <submittedName>
        <fullName evidence="2">Orf164</fullName>
    </submittedName>
</protein>
<geneLocation type="mitochondrion" evidence="2"/>
<organism evidence="2">
    <name type="scientific">Batis maritima</name>
    <name type="common">Maritime saltwort</name>
    <dbReference type="NCBI Taxonomy" id="4436"/>
    <lineage>
        <taxon>Eukaryota</taxon>
        <taxon>Viridiplantae</taxon>
        <taxon>Streptophyta</taxon>
        <taxon>Embryophyta</taxon>
        <taxon>Tracheophyta</taxon>
        <taxon>Spermatophyta</taxon>
        <taxon>Magnoliopsida</taxon>
        <taxon>eudicotyledons</taxon>
        <taxon>Gunneridae</taxon>
        <taxon>Pentapetalae</taxon>
        <taxon>rosids</taxon>
        <taxon>malvids</taxon>
        <taxon>Brassicales</taxon>
        <taxon>Bataceae</taxon>
        <taxon>Batis</taxon>
    </lineage>
</organism>
<keyword evidence="2" id="KW-0496">Mitochondrion</keyword>
<evidence type="ECO:0000256" key="1">
    <source>
        <dbReference type="SAM" id="Phobius"/>
    </source>
</evidence>
<sequence length="164" mass="18683">MIREEVFKNKVGFFLSAKAKEESRAGFEPTMREPALNLERDLGIPLPITQAAMAQPPPARVRDRSADLGTTYVMQELTLEWMPILLRFSQMRHPFLFLLIFQLQQRIILFCLLHGILLLSSLLHSLSTFDSIHPMVTRSRDGARRPRAFFSSPYTALLAPSSPT</sequence>
<dbReference type="AlphaFoldDB" id="A0A068BEA7"/>
<name>A0A068BEA7_BATMA</name>
<keyword evidence="1" id="KW-0472">Membrane</keyword>
<dbReference type="RefSeq" id="YP_009045793.1">
    <property type="nucleotide sequence ID" value="NC_024429.1"/>
</dbReference>
<dbReference type="GeneID" id="19737007"/>
<proteinExistence type="predicted"/>
<reference evidence="2" key="1">
    <citation type="journal article" date="2014" name="Mitochondrion">
        <title>Comparative analysis of 11 Brassicales mitochondrial genomes and the mitochondrial transcriptome of Brassica oleracea.</title>
        <authorList>
            <person name="Grewe F."/>
            <person name="Edger P.P."/>
            <person name="Keren I."/>
            <person name="Sultan L."/>
            <person name="Pires J.C."/>
            <person name="Ostersetzer-Biran O."/>
            <person name="Mower J.P."/>
        </authorList>
    </citation>
    <scope>NUCLEOTIDE SEQUENCE</scope>
</reference>